<dbReference type="GeneID" id="99623780"/>
<dbReference type="AlphaFoldDB" id="A0A9Q2W4E5"/>
<comment type="caution">
    <text evidence="1">The sequence shown here is derived from an EMBL/GenBank/DDBJ whole genome shotgun (WGS) entry which is preliminary data.</text>
</comment>
<name>A0A9Q2W4E5_9MICO</name>
<organism evidence="1 2">
    <name type="scientific">Curtobacterium flaccumfaciens pv. flaccumfaciens</name>
    <dbReference type="NCBI Taxonomy" id="138532"/>
    <lineage>
        <taxon>Bacteria</taxon>
        <taxon>Bacillati</taxon>
        <taxon>Actinomycetota</taxon>
        <taxon>Actinomycetes</taxon>
        <taxon>Micrococcales</taxon>
        <taxon>Microbacteriaceae</taxon>
        <taxon>Curtobacterium</taxon>
    </lineage>
</organism>
<dbReference type="Proteomes" id="UP000709437">
    <property type="component" value="Unassembled WGS sequence"/>
</dbReference>
<protein>
    <submittedName>
        <fullName evidence="1">Uncharacterized protein</fullName>
    </submittedName>
</protein>
<gene>
    <name evidence="1" type="ORF">KK103_10940</name>
</gene>
<proteinExistence type="predicted"/>
<sequence length="185" mass="19079">MIPLTAQSDPGSAVRYPREIAAAVTLPAAAAALVAPGRADLSTAAATAVVTACGALAPRMALVPFIAAQGAPDPRSIRVFDPFADPTPPALHGFGPAPDRARVRLAGDRCADAWRLWRAQDGPFDGSSGAAGALSLGAWCAWALGSWARAETRARYALETRADDPLAGLVLRSVIAGSGPSWERR</sequence>
<reference evidence="1" key="1">
    <citation type="submission" date="2021-05" db="EMBL/GenBank/DDBJ databases">
        <title>Whole genome sequence of Curtobacterium flaccumfaciens pv. flaccumfaciens strain CFBP 3417.</title>
        <authorList>
            <person name="Osdaghi E."/>
            <person name="Taghouti G."/>
            <person name="Portier P."/>
            <person name="Fazliarab A."/>
            <person name="Taghavi S.M."/>
            <person name="Briand M."/>
            <person name="Le-Saux M."/>
            <person name="Jacques M.-A."/>
        </authorList>
    </citation>
    <scope>NUCLEOTIDE SEQUENCE</scope>
    <source>
        <strain evidence="1">CFBP 3417</strain>
    </source>
</reference>
<evidence type="ECO:0000313" key="1">
    <source>
        <dbReference type="EMBL" id="MBT1542277.1"/>
    </source>
</evidence>
<dbReference type="RefSeq" id="WP_017885741.1">
    <property type="nucleotide sequence ID" value="NZ_JAHEWX010000013.1"/>
</dbReference>
<accession>A0A9Q2W4E5</accession>
<dbReference type="EMBL" id="JAHEWX010000013">
    <property type="protein sequence ID" value="MBT1542277.1"/>
    <property type="molecule type" value="Genomic_DNA"/>
</dbReference>
<evidence type="ECO:0000313" key="2">
    <source>
        <dbReference type="Proteomes" id="UP000709437"/>
    </source>
</evidence>